<protein>
    <submittedName>
        <fullName evidence="1">Uncharacterized protein</fullName>
    </submittedName>
</protein>
<sequence length="326" mass="33928">MHDIGSSRPGGWGAGYNEFENEFSTGMAGESAHEMGHEFENEFGNEFENEFEQGEGAFGNEFENEFENEISGEMQELELAAELLAVNNEQEMEQFLGGLVKSVGRVASNFAKSSAGKALGGILRSAAKAALPVVGSALGNFVVPGAGGVIGGKLASMAGSALGLELEGLSNEDREFEVARRLVRIGRHAANHLVSTPIPPQVSPVRAARTAFLRASRTVAPGLLPAMRNLSNGGTRGRPATPIFGPATAGAALPQPAYGAQPSYNGGSLPVPSGQGTLATVGCPSCGTAVHAHGGQLPQGGYWRRSRNGRAIILFLGQPRRQAAAY</sequence>
<dbReference type="RefSeq" id="WP_223992654.1">
    <property type="nucleotide sequence ID" value="NZ_CAJZAG010000009.1"/>
</dbReference>
<comment type="caution">
    <text evidence="1">The sequence shown here is derived from an EMBL/GenBank/DDBJ whole genome shotgun (WGS) entry which is preliminary data.</text>
</comment>
<name>A0ABM8XKH9_9BURK</name>
<dbReference type="EMBL" id="CAJZAG010000009">
    <property type="protein sequence ID" value="CAG9180716.1"/>
    <property type="molecule type" value="Genomic_DNA"/>
</dbReference>
<proteinExistence type="predicted"/>
<organism evidence="1 2">
    <name type="scientific">Cupriavidus pampae</name>
    <dbReference type="NCBI Taxonomy" id="659251"/>
    <lineage>
        <taxon>Bacteria</taxon>
        <taxon>Pseudomonadati</taxon>
        <taxon>Pseudomonadota</taxon>
        <taxon>Betaproteobacteria</taxon>
        <taxon>Burkholderiales</taxon>
        <taxon>Burkholderiaceae</taxon>
        <taxon>Cupriavidus</taxon>
    </lineage>
</organism>
<gene>
    <name evidence="1" type="ORF">LMG32289_04701</name>
</gene>
<accession>A0ABM8XKH9</accession>
<evidence type="ECO:0000313" key="1">
    <source>
        <dbReference type="EMBL" id="CAG9180716.1"/>
    </source>
</evidence>
<dbReference type="Proteomes" id="UP000706525">
    <property type="component" value="Unassembled WGS sequence"/>
</dbReference>
<reference evidence="1 2" key="1">
    <citation type="submission" date="2021-08" db="EMBL/GenBank/DDBJ databases">
        <authorList>
            <person name="Peeters C."/>
        </authorList>
    </citation>
    <scope>NUCLEOTIDE SEQUENCE [LARGE SCALE GENOMIC DNA]</scope>
    <source>
        <strain evidence="1 2">LMG 32289</strain>
    </source>
</reference>
<keyword evidence="2" id="KW-1185">Reference proteome</keyword>
<evidence type="ECO:0000313" key="2">
    <source>
        <dbReference type="Proteomes" id="UP000706525"/>
    </source>
</evidence>